<evidence type="ECO:0000313" key="4">
    <source>
        <dbReference type="EMBL" id="CAG9538450.1"/>
    </source>
</evidence>
<name>A0A8J2M9W0_9BILA</name>
<protein>
    <recommendedName>
        <fullName evidence="1">non-specific serine/threonine protein kinase</fullName>
        <ecNumber evidence="1">2.7.11.1</ecNumber>
    </recommendedName>
</protein>
<dbReference type="AlphaFoldDB" id="A0A8J2M9W0"/>
<dbReference type="OrthoDB" id="5979581at2759"/>
<dbReference type="InterPro" id="IPR011009">
    <property type="entry name" value="Kinase-like_dom_sf"/>
</dbReference>
<reference evidence="4" key="1">
    <citation type="submission" date="2021-09" db="EMBL/GenBank/DDBJ databases">
        <authorList>
            <consortium name="Pathogen Informatics"/>
        </authorList>
    </citation>
    <scope>NUCLEOTIDE SEQUENCE</scope>
</reference>
<dbReference type="Gene3D" id="1.10.510.10">
    <property type="entry name" value="Transferase(Phosphotransferase) domain 1"/>
    <property type="match status" value="1"/>
</dbReference>
<dbReference type="GO" id="GO:0004674">
    <property type="term" value="F:protein serine/threonine kinase activity"/>
    <property type="evidence" value="ECO:0007669"/>
    <property type="project" value="UniProtKB-EC"/>
</dbReference>
<dbReference type="PANTHER" id="PTHR11909">
    <property type="entry name" value="CASEIN KINASE-RELATED"/>
    <property type="match status" value="1"/>
</dbReference>
<dbReference type="SMART" id="SM00220">
    <property type="entry name" value="S_TKc"/>
    <property type="match status" value="1"/>
</dbReference>
<feature type="domain" description="Protein kinase" evidence="3">
    <location>
        <begin position="33"/>
        <end position="307"/>
    </location>
</feature>
<comment type="caution">
    <text evidence="4">The sequence shown here is derived from an EMBL/GenBank/DDBJ whole genome shotgun (WGS) entry which is preliminary data.</text>
</comment>
<evidence type="ECO:0000259" key="3">
    <source>
        <dbReference type="PROSITE" id="PS50011"/>
    </source>
</evidence>
<evidence type="ECO:0000256" key="2">
    <source>
        <dbReference type="SAM" id="MobiDB-lite"/>
    </source>
</evidence>
<dbReference type="GO" id="GO:0005524">
    <property type="term" value="F:ATP binding"/>
    <property type="evidence" value="ECO:0007669"/>
    <property type="project" value="InterPro"/>
</dbReference>
<feature type="region of interest" description="Disordered" evidence="2">
    <location>
        <begin position="339"/>
        <end position="358"/>
    </location>
</feature>
<dbReference type="FunFam" id="1.10.510.10:FF:001002">
    <property type="entry name" value="Protein CBG10779"/>
    <property type="match status" value="1"/>
</dbReference>
<dbReference type="Pfam" id="PF00069">
    <property type="entry name" value="Pkinase"/>
    <property type="match status" value="1"/>
</dbReference>
<dbReference type="Proteomes" id="UP000746747">
    <property type="component" value="Unassembled WGS sequence"/>
</dbReference>
<accession>A0A8J2M9W0</accession>
<evidence type="ECO:0000313" key="5">
    <source>
        <dbReference type="Proteomes" id="UP000746747"/>
    </source>
</evidence>
<proteinExistence type="predicted"/>
<dbReference type="InterPro" id="IPR000719">
    <property type="entry name" value="Prot_kinase_dom"/>
</dbReference>
<dbReference type="InterPro" id="IPR008271">
    <property type="entry name" value="Ser/Thr_kinase_AS"/>
</dbReference>
<evidence type="ECO:0000256" key="1">
    <source>
        <dbReference type="ARBA" id="ARBA00012513"/>
    </source>
</evidence>
<dbReference type="EC" id="2.7.11.1" evidence="1"/>
<dbReference type="PROSITE" id="PS00108">
    <property type="entry name" value="PROTEIN_KINASE_ST"/>
    <property type="match status" value="1"/>
</dbReference>
<sequence length="388" mass="45291">MGDEDEIPDLKPGKVRQGFGNFGYEPQVIQGQWKIIEKIGAGGCGAVYEVAHVKRKNFTAALKVESTSLSDGGVLKLEAYVLGKLSRASKNTIRLLHSGKRLKYSFIVMTLCGPDLMFLRRMKGINKIKRDDDHFSFETTLRIAVQCLFAIKMLHEIGFVHRDVKPGNMVIGINGRDCRTIFMIDYGMVRSFVLEDSSTRKIALRKPRKRVLLRGTLRYCSPNVHRRMEQGRNDDLLSLLYMLIELCSGLPWNTIKDERVLLQMKERIATDKLFKKTPIEFTPIYDHLIKLQYKDRPDYKFIYDQFMRGIRRLGTHFVDAYDWEDDKDIQESMQLQTALSYHEEDRRRKGNKTNKTEKKKGFDDPYYLDFRYYPTTDPKNFEEKLIPI</sequence>
<dbReference type="EMBL" id="CAKAEH010001659">
    <property type="protein sequence ID" value="CAG9538450.1"/>
    <property type="molecule type" value="Genomic_DNA"/>
</dbReference>
<dbReference type="SUPFAM" id="SSF56112">
    <property type="entry name" value="Protein kinase-like (PK-like)"/>
    <property type="match status" value="1"/>
</dbReference>
<keyword evidence="5" id="KW-1185">Reference proteome</keyword>
<dbReference type="InterPro" id="IPR050235">
    <property type="entry name" value="CK1_Ser-Thr_kinase"/>
</dbReference>
<organism evidence="4 5">
    <name type="scientific">Cercopithifilaria johnstoni</name>
    <dbReference type="NCBI Taxonomy" id="2874296"/>
    <lineage>
        <taxon>Eukaryota</taxon>
        <taxon>Metazoa</taxon>
        <taxon>Ecdysozoa</taxon>
        <taxon>Nematoda</taxon>
        <taxon>Chromadorea</taxon>
        <taxon>Rhabditida</taxon>
        <taxon>Spirurina</taxon>
        <taxon>Spiruromorpha</taxon>
        <taxon>Filarioidea</taxon>
        <taxon>Onchocercidae</taxon>
        <taxon>Cercopithifilaria</taxon>
    </lineage>
</organism>
<gene>
    <name evidence="4" type="ORF">CJOHNSTONI_LOCUS8157</name>
</gene>
<dbReference type="PROSITE" id="PS50011">
    <property type="entry name" value="PROTEIN_KINASE_DOM"/>
    <property type="match status" value="1"/>
</dbReference>